<dbReference type="PROSITE" id="PS01099">
    <property type="entry name" value="COMPLEX1_24K"/>
    <property type="match status" value="1"/>
</dbReference>
<dbReference type="GO" id="GO:0003954">
    <property type="term" value="F:NADH dehydrogenase activity"/>
    <property type="evidence" value="ECO:0007669"/>
    <property type="project" value="TreeGrafter"/>
</dbReference>
<dbReference type="SUPFAM" id="SSF52833">
    <property type="entry name" value="Thioredoxin-like"/>
    <property type="match status" value="1"/>
</dbReference>
<dbReference type="Proteomes" id="UP000078348">
    <property type="component" value="Unassembled WGS sequence"/>
</dbReference>
<keyword evidence="7" id="KW-0520">NAD</keyword>
<accession>A0A196SDJ1</accession>
<feature type="binding site" evidence="9">
    <location>
        <position position="136"/>
    </location>
    <ligand>
        <name>[2Fe-2S] cluster</name>
        <dbReference type="ChEBI" id="CHEBI:190135"/>
    </ligand>
</feature>
<dbReference type="InterPro" id="IPR041921">
    <property type="entry name" value="NuoE_N"/>
</dbReference>
<keyword evidence="11" id="KW-1185">Reference proteome</keyword>
<evidence type="ECO:0000256" key="8">
    <source>
        <dbReference type="ARBA" id="ARBA00034078"/>
    </source>
</evidence>
<keyword evidence="3 9" id="KW-0479">Metal-binding</keyword>
<comment type="cofactor">
    <cofactor evidence="8">
        <name>[2Fe-2S] cluster</name>
        <dbReference type="ChEBI" id="CHEBI:190135"/>
    </cofactor>
</comment>
<organism evidence="10 11">
    <name type="scientific">Blastocystis sp. subtype 1 (strain ATCC 50177 / NandII)</name>
    <dbReference type="NCBI Taxonomy" id="478820"/>
    <lineage>
        <taxon>Eukaryota</taxon>
        <taxon>Sar</taxon>
        <taxon>Stramenopiles</taxon>
        <taxon>Bigyra</taxon>
        <taxon>Opalozoa</taxon>
        <taxon>Opalinata</taxon>
        <taxon>Blastocystidae</taxon>
        <taxon>Blastocystis</taxon>
    </lineage>
</organism>
<keyword evidence="2 9" id="KW-0001">2Fe-2S</keyword>
<keyword evidence="4" id="KW-1278">Translocase</keyword>
<reference evidence="10 11" key="1">
    <citation type="submission" date="2016-05" db="EMBL/GenBank/DDBJ databases">
        <title>Nuclear genome of Blastocystis sp. subtype 1 NandII.</title>
        <authorList>
            <person name="Gentekaki E."/>
            <person name="Curtis B."/>
            <person name="Stairs C."/>
            <person name="Eme L."/>
            <person name="Herman E."/>
            <person name="Klimes V."/>
            <person name="Arias M.C."/>
            <person name="Elias M."/>
            <person name="Hilliou F."/>
            <person name="Klute M."/>
            <person name="Malik S.-B."/>
            <person name="Pightling A."/>
            <person name="Rachubinski R."/>
            <person name="Salas D."/>
            <person name="Schlacht A."/>
            <person name="Suga H."/>
            <person name="Archibald J."/>
            <person name="Ball S.G."/>
            <person name="Clark G."/>
            <person name="Dacks J."/>
            <person name="Van Der Giezen M."/>
            <person name="Tsaousis A."/>
            <person name="Roger A."/>
        </authorList>
    </citation>
    <scope>NUCLEOTIDE SEQUENCE [LARGE SCALE GENOMIC DNA]</scope>
    <source>
        <strain evidence="11">ATCC 50177 / NandII</strain>
    </source>
</reference>
<dbReference type="GO" id="GO:0008137">
    <property type="term" value="F:NADH dehydrogenase (ubiquinone) activity"/>
    <property type="evidence" value="ECO:0007669"/>
    <property type="project" value="UniProtKB-ARBA"/>
</dbReference>
<feature type="binding site" evidence="9">
    <location>
        <position position="176"/>
    </location>
    <ligand>
        <name>[2Fe-2S] cluster</name>
        <dbReference type="ChEBI" id="CHEBI:190135"/>
    </ligand>
</feature>
<evidence type="ECO:0000256" key="1">
    <source>
        <dbReference type="ARBA" id="ARBA00010643"/>
    </source>
</evidence>
<dbReference type="STRING" id="478820.A0A196SDJ1"/>
<comment type="similarity">
    <text evidence="1">Belongs to the complex I 24 kDa subunit family.</text>
</comment>
<dbReference type="InterPro" id="IPR002023">
    <property type="entry name" value="NuoE-like"/>
</dbReference>
<dbReference type="InterPro" id="IPR042128">
    <property type="entry name" value="NuoE_dom"/>
</dbReference>
<name>A0A196SDJ1_BLAHN</name>
<dbReference type="EMBL" id="LXWW01000289">
    <property type="protein sequence ID" value="OAO14074.1"/>
    <property type="molecule type" value="Genomic_DNA"/>
</dbReference>
<evidence type="ECO:0000256" key="3">
    <source>
        <dbReference type="ARBA" id="ARBA00022723"/>
    </source>
</evidence>
<evidence type="ECO:0000313" key="11">
    <source>
        <dbReference type="Proteomes" id="UP000078348"/>
    </source>
</evidence>
<dbReference type="GO" id="GO:1902494">
    <property type="term" value="C:catalytic complex"/>
    <property type="evidence" value="ECO:0007669"/>
    <property type="project" value="UniProtKB-ARBA"/>
</dbReference>
<evidence type="ECO:0000256" key="4">
    <source>
        <dbReference type="ARBA" id="ARBA00022967"/>
    </source>
</evidence>
<dbReference type="InterPro" id="IPR036249">
    <property type="entry name" value="Thioredoxin-like_sf"/>
</dbReference>
<dbReference type="CDD" id="cd03064">
    <property type="entry name" value="TRX_Fd_NuoE"/>
    <property type="match status" value="1"/>
</dbReference>
<proteinExistence type="inferred from homology"/>
<comment type="caution">
    <text evidence="10">The sequence shown here is derived from an EMBL/GenBank/DDBJ whole genome shotgun (WGS) entry which is preliminary data.</text>
</comment>
<sequence length="268" mass="30266">MFRVLSSVPCRAVSASKFAPVTAARFLHFGKTVQHYDSAENNVDTPFDFTADNYRRVHEIMKRYPKNYKQSAVMPLLDLAQRQVPGNYLPLAAMNKVAEILEMPPTKVYEVATFYTMYRTEKVGKFFIQACITTPCMLCGAEEIWQTMVKELGIKDGETTPDGMFTLLRVECLGACTNAPMIQINDDYYEDLTPKTVVELINSIRKEGKLPPLNKYGSKPMNGTESCEGINGQNTLKGEIRGPYCRELPAKKVNPKQVFIDMYGEENL</sequence>
<evidence type="ECO:0000256" key="5">
    <source>
        <dbReference type="ARBA" id="ARBA00023004"/>
    </source>
</evidence>
<dbReference type="FunFam" id="1.10.10.1590:FF:000001">
    <property type="entry name" value="NADH-quinone oxidoreductase subunit E"/>
    <property type="match status" value="1"/>
</dbReference>
<evidence type="ECO:0000313" key="10">
    <source>
        <dbReference type="EMBL" id="OAO14074.1"/>
    </source>
</evidence>
<dbReference type="AlphaFoldDB" id="A0A196SDJ1"/>
<evidence type="ECO:0000256" key="9">
    <source>
        <dbReference type="PIRSR" id="PIRSR000216-1"/>
    </source>
</evidence>
<dbReference type="PANTHER" id="PTHR10371:SF3">
    <property type="entry name" value="NADH DEHYDROGENASE [UBIQUINONE] FLAVOPROTEIN 2, MITOCHONDRIAL"/>
    <property type="match status" value="1"/>
</dbReference>
<evidence type="ECO:0000256" key="2">
    <source>
        <dbReference type="ARBA" id="ARBA00022714"/>
    </source>
</evidence>
<dbReference type="NCBIfam" id="TIGR01958">
    <property type="entry name" value="nuoE_fam"/>
    <property type="match status" value="1"/>
</dbReference>
<protein>
    <submittedName>
        <fullName evidence="10">NADH dehydrogenase flavoprotein 2</fullName>
    </submittedName>
</protein>
<evidence type="ECO:0000256" key="7">
    <source>
        <dbReference type="ARBA" id="ARBA00023027"/>
    </source>
</evidence>
<dbReference type="PIRSF" id="PIRSF000216">
    <property type="entry name" value="NADH_DH_24kDa"/>
    <property type="match status" value="1"/>
</dbReference>
<dbReference type="Gene3D" id="1.10.10.1590">
    <property type="entry name" value="NADH-quinone oxidoreductase subunit E"/>
    <property type="match status" value="1"/>
</dbReference>
<dbReference type="GO" id="GO:0051537">
    <property type="term" value="F:2 iron, 2 sulfur cluster binding"/>
    <property type="evidence" value="ECO:0007669"/>
    <property type="project" value="UniProtKB-KW"/>
</dbReference>
<feature type="binding site" evidence="9">
    <location>
        <position position="131"/>
    </location>
    <ligand>
        <name>[2Fe-2S] cluster</name>
        <dbReference type="ChEBI" id="CHEBI:190135"/>
    </ligand>
</feature>
<feature type="binding site" evidence="9">
    <location>
        <position position="172"/>
    </location>
    <ligand>
        <name>[2Fe-2S] cluster</name>
        <dbReference type="ChEBI" id="CHEBI:190135"/>
    </ligand>
</feature>
<dbReference type="Gene3D" id="3.40.30.10">
    <property type="entry name" value="Glutaredoxin"/>
    <property type="match status" value="1"/>
</dbReference>
<keyword evidence="6 9" id="KW-0411">Iron-sulfur</keyword>
<evidence type="ECO:0000256" key="6">
    <source>
        <dbReference type="ARBA" id="ARBA00023014"/>
    </source>
</evidence>
<dbReference type="GO" id="GO:0005743">
    <property type="term" value="C:mitochondrial inner membrane"/>
    <property type="evidence" value="ECO:0007669"/>
    <property type="project" value="UniProtKB-ARBA"/>
</dbReference>
<dbReference type="OrthoDB" id="10254187at2759"/>
<dbReference type="GO" id="GO:0046872">
    <property type="term" value="F:metal ion binding"/>
    <property type="evidence" value="ECO:0007669"/>
    <property type="project" value="UniProtKB-KW"/>
</dbReference>
<dbReference type="GO" id="GO:0006120">
    <property type="term" value="P:mitochondrial electron transport, NADH to ubiquinone"/>
    <property type="evidence" value="ECO:0007669"/>
    <property type="project" value="UniProtKB-ARBA"/>
</dbReference>
<keyword evidence="5 9" id="KW-0408">Iron</keyword>
<dbReference type="PANTHER" id="PTHR10371">
    <property type="entry name" value="NADH DEHYDROGENASE UBIQUINONE FLAVOPROTEIN 2, MITOCHONDRIAL"/>
    <property type="match status" value="1"/>
</dbReference>
<comment type="cofactor">
    <cofactor evidence="9">
        <name>[2Fe-2S] cluster</name>
        <dbReference type="ChEBI" id="CHEBI:190135"/>
    </cofactor>
    <text evidence="9">Binds 1 [2Fe-2S] cluster.</text>
</comment>
<dbReference type="FunFam" id="3.40.30.10:FF:000022">
    <property type="entry name" value="NADH dehydrogenase flavoprotein 2, mitochondrial"/>
    <property type="match status" value="1"/>
</dbReference>
<gene>
    <name evidence="10" type="ORF">AV274_4252</name>
</gene>
<dbReference type="Pfam" id="PF01257">
    <property type="entry name" value="2Fe-2S_thioredx"/>
    <property type="match status" value="1"/>
</dbReference>
<dbReference type="GO" id="GO:0098796">
    <property type="term" value="C:membrane protein complex"/>
    <property type="evidence" value="ECO:0007669"/>
    <property type="project" value="UniProtKB-ARBA"/>
</dbReference>